<reference evidence="2" key="1">
    <citation type="journal article" date="2023" name="Hortic. Res.">
        <title>A chromosome-level phased genome enabling allele-level studies in sweet orange: a case study on citrus Huanglongbing tolerance.</title>
        <authorList>
            <person name="Wu B."/>
            <person name="Yu Q."/>
            <person name="Deng Z."/>
            <person name="Duan Y."/>
            <person name="Luo F."/>
            <person name="Gmitter F. Jr."/>
        </authorList>
    </citation>
    <scope>NUCLEOTIDE SEQUENCE [LARGE SCALE GENOMIC DNA]</scope>
    <source>
        <strain evidence="2">cv. Valencia</strain>
    </source>
</reference>
<evidence type="ECO:0000313" key="2">
    <source>
        <dbReference type="Proteomes" id="UP000829398"/>
    </source>
</evidence>
<proteinExistence type="predicted"/>
<protein>
    <submittedName>
        <fullName evidence="1">LRRNT 2 domain-containing protein</fullName>
    </submittedName>
</protein>
<keyword evidence="2" id="KW-1185">Reference proteome</keyword>
<gene>
    <name evidence="1" type="ORF">KPL71_025379</name>
</gene>
<accession>A0ACB8HRM7</accession>
<evidence type="ECO:0000313" key="1">
    <source>
        <dbReference type="EMBL" id="KAH9677465.1"/>
    </source>
</evidence>
<organism evidence="1 2">
    <name type="scientific">Citrus sinensis</name>
    <name type="common">Sweet orange</name>
    <name type="synonym">Citrus aurantium var. sinensis</name>
    <dbReference type="NCBI Taxonomy" id="2711"/>
    <lineage>
        <taxon>Eukaryota</taxon>
        <taxon>Viridiplantae</taxon>
        <taxon>Streptophyta</taxon>
        <taxon>Embryophyta</taxon>
        <taxon>Tracheophyta</taxon>
        <taxon>Spermatophyta</taxon>
        <taxon>Magnoliopsida</taxon>
        <taxon>eudicotyledons</taxon>
        <taxon>Gunneridae</taxon>
        <taxon>Pentapetalae</taxon>
        <taxon>rosids</taxon>
        <taxon>malvids</taxon>
        <taxon>Sapindales</taxon>
        <taxon>Rutaceae</taxon>
        <taxon>Aurantioideae</taxon>
        <taxon>Citrus</taxon>
    </lineage>
</organism>
<dbReference type="Proteomes" id="UP000829398">
    <property type="component" value="Chromosome 9"/>
</dbReference>
<dbReference type="EMBL" id="CM039178">
    <property type="protein sequence ID" value="KAH9677465.1"/>
    <property type="molecule type" value="Genomic_DNA"/>
</dbReference>
<name>A0ACB8HRM7_CITSI</name>
<comment type="caution">
    <text evidence="1">The sequence shown here is derived from an EMBL/GenBank/DDBJ whole genome shotgun (WGS) entry which is preliminary data.</text>
</comment>
<sequence length="730" mass="81213">MSSKWFLLLQYIAFCSVILFQPQPRVVIADSNKTRCIDEEREALLTFKASLVDESGILSSWRREDEKRDCCKWTGVGCSKRTGHVNKLDLQPIGFDSFPLRGKITPALLKLQHLTYLDLSRNNFSGSSIPEFLGSLGKLSYLGLSSAEFAGPIPHQLGNLSRLQFLDLSFNNLFSGENLDWLSHLSSLIYLYLDLNDLSNFSNWVQLLSKLHSLTTLSLYSCDLPPIIPSSLLNLNSSNSLEVIDLTENNLTNSVYPWLFNVSSSLVDRISLPSNQLQGSIPEAFGRMVSLRYLDLSSNELRGIPKFLGNMCGLKILYLSGKELKGQLSEFIQDLSSGCTKNSLEWLHLSSNEITGSMPNLGEFSSLKQLNLENNLLNGTIHKSIGQLFKLEMLKLNGNSLGGVISEALFSNLSRLAALDLADNSLTLPKLVVLSLKSNNFHGNIPFQLCHLSYIQILDISSNNISGTIPKCFHNFTAMTHTTSSNRSITSYYHYNLGDENVQMPGIYFDTTYLTWKGSQYEYKSTLGLVKILDLSSNKLGGGVPKEIMDLVGLVALNLSRNNLTGQITPKIGQLKSLDFLDLSRNQFFGGIPSSLSQLSGLSVMDLSYNNLSGKIPLGTQLQSFNELVYAGNPELCGLPLRNKCPDEDSAPSPERDDANTPEGEDQLITFGFYVSVILGFFIGFWGVCGTLLVNTSWRHGYFKFLTSVKDWVYLITVVNIAKLQRRFRD</sequence>